<feature type="compositionally biased region" description="Low complexity" evidence="1">
    <location>
        <begin position="175"/>
        <end position="193"/>
    </location>
</feature>
<sequence length="241" mass="27287">MNQLSKYTTEVRYICEVAAGYKESQGYSKVDEIVTKAAPAIFEQYPIYDESHRLELNKKILRHYYTQEIGFEVVGLWNLHLNNRMHEIMPYYNKLYKLAAKESDLFDNVNLSATDQTDFNTQRNQADTSESSGNTTRTSSANRKSRYSDTPQGALTDLEDDSYLSSAEIAETADSDNTNTSNNSKYNSGTTGSDKTEKTTVTKGKNGGMSYAELLEQYQAQILDIDMMIINNLADLFMGLW</sequence>
<evidence type="ECO:0000313" key="2">
    <source>
        <dbReference type="EMBL" id="DAF89315.1"/>
    </source>
</evidence>
<organism evidence="2">
    <name type="scientific">Podoviridae sp. ctIyI17</name>
    <dbReference type="NCBI Taxonomy" id="2825241"/>
    <lineage>
        <taxon>Viruses</taxon>
        <taxon>Duplodnaviria</taxon>
        <taxon>Heunggongvirae</taxon>
        <taxon>Uroviricota</taxon>
        <taxon>Caudoviricetes</taxon>
    </lineage>
</organism>
<feature type="compositionally biased region" description="Polar residues" evidence="1">
    <location>
        <begin position="116"/>
        <end position="153"/>
    </location>
</feature>
<proteinExistence type="predicted"/>
<feature type="region of interest" description="Disordered" evidence="1">
    <location>
        <begin position="116"/>
        <end position="205"/>
    </location>
</feature>
<dbReference type="EMBL" id="BK016007">
    <property type="protein sequence ID" value="DAF89315.1"/>
    <property type="molecule type" value="Genomic_DNA"/>
</dbReference>
<accession>A0A8S5U4E0</accession>
<name>A0A8S5U4E0_9CAUD</name>
<reference evidence="2" key="1">
    <citation type="journal article" date="2021" name="Proc. Natl. Acad. Sci. U.S.A.">
        <title>A Catalog of Tens of Thousands of Viruses from Human Metagenomes Reveals Hidden Associations with Chronic Diseases.</title>
        <authorList>
            <person name="Tisza M.J."/>
            <person name="Buck C.B."/>
        </authorList>
    </citation>
    <scope>NUCLEOTIDE SEQUENCE</scope>
    <source>
        <strain evidence="2">CtIyI17</strain>
    </source>
</reference>
<protein>
    <submittedName>
        <fullName evidence="2">Lower collar protein</fullName>
    </submittedName>
</protein>
<evidence type="ECO:0000256" key="1">
    <source>
        <dbReference type="SAM" id="MobiDB-lite"/>
    </source>
</evidence>